<feature type="transmembrane region" description="Helical" evidence="11">
    <location>
        <begin position="34"/>
        <end position="51"/>
    </location>
</feature>
<evidence type="ECO:0000256" key="7">
    <source>
        <dbReference type="ARBA" id="ARBA00022985"/>
    </source>
</evidence>
<dbReference type="GO" id="GO:0009103">
    <property type="term" value="P:lipopolysaccharide biosynthetic process"/>
    <property type="evidence" value="ECO:0007669"/>
    <property type="project" value="UniProtKB-KW"/>
</dbReference>
<proteinExistence type="predicted"/>
<feature type="transmembrane region" description="Helical" evidence="11">
    <location>
        <begin position="7"/>
        <end position="28"/>
    </location>
</feature>
<dbReference type="EMBL" id="FMSV02000269">
    <property type="protein sequence ID" value="SEH05457.1"/>
    <property type="molecule type" value="Genomic_DNA"/>
</dbReference>
<feature type="domain" description="EamA" evidence="12">
    <location>
        <begin position="3"/>
        <end position="51"/>
    </location>
</feature>
<organism evidence="13 14">
    <name type="scientific">Candidatus Venteria ishoeyi</name>
    <dbReference type="NCBI Taxonomy" id="1899563"/>
    <lineage>
        <taxon>Bacteria</taxon>
        <taxon>Pseudomonadati</taxon>
        <taxon>Pseudomonadota</taxon>
        <taxon>Gammaproteobacteria</taxon>
        <taxon>Thiotrichales</taxon>
        <taxon>Thiotrichaceae</taxon>
        <taxon>Venteria</taxon>
    </lineage>
</organism>
<dbReference type="InterPro" id="IPR000620">
    <property type="entry name" value="EamA_dom"/>
</dbReference>
<keyword evidence="2" id="KW-1003">Cell membrane</keyword>
<evidence type="ECO:0000313" key="13">
    <source>
        <dbReference type="EMBL" id="SEH05457.1"/>
    </source>
</evidence>
<keyword evidence="10 11" id="KW-0472">Membrane</keyword>
<keyword evidence="4" id="KW-0997">Cell inner membrane</keyword>
<comment type="subcellular location">
    <subcellularLocation>
        <location evidence="1">Cell membrane</location>
        <topology evidence="1">Multi-pass membrane protein</topology>
    </subcellularLocation>
</comment>
<keyword evidence="8 11" id="KW-1133">Transmembrane helix</keyword>
<evidence type="ECO:0000256" key="1">
    <source>
        <dbReference type="ARBA" id="ARBA00004651"/>
    </source>
</evidence>
<keyword evidence="6 11" id="KW-0812">Transmembrane</keyword>
<keyword evidence="9" id="KW-0443">Lipid metabolism</keyword>
<dbReference type="Gene3D" id="1.10.3730.20">
    <property type="match status" value="1"/>
</dbReference>
<protein>
    <submittedName>
        <fullName evidence="13">4-amino-4-deoxy-L-arabinose-phosphoundecaprenol flippase subunit ArnF</fullName>
    </submittedName>
</protein>
<evidence type="ECO:0000256" key="4">
    <source>
        <dbReference type="ARBA" id="ARBA00022519"/>
    </source>
</evidence>
<gene>
    <name evidence="13" type="ORF">MBHS_01311</name>
</gene>
<keyword evidence="5" id="KW-0441">Lipid A biosynthesis</keyword>
<dbReference type="PANTHER" id="PTHR30561">
    <property type="entry name" value="SMR FAMILY PROTON-DEPENDENT DRUG EFFLUX TRANSPORTER SUGE"/>
    <property type="match status" value="1"/>
</dbReference>
<evidence type="ECO:0000256" key="8">
    <source>
        <dbReference type="ARBA" id="ARBA00022989"/>
    </source>
</evidence>
<dbReference type="AlphaFoldDB" id="A0A1H6F5K5"/>
<dbReference type="Proteomes" id="UP000236724">
    <property type="component" value="Unassembled WGS sequence"/>
</dbReference>
<evidence type="ECO:0000256" key="11">
    <source>
        <dbReference type="SAM" id="Phobius"/>
    </source>
</evidence>
<sequence>MTKFELSYAYPFMSASFVLVFLISVILFQESITMYKVIGLGLIIIGIFVSSRGL</sequence>
<keyword evidence="7" id="KW-0448">Lipopolysaccharide biosynthesis</keyword>
<evidence type="ECO:0000259" key="12">
    <source>
        <dbReference type="Pfam" id="PF00892"/>
    </source>
</evidence>
<evidence type="ECO:0000256" key="5">
    <source>
        <dbReference type="ARBA" id="ARBA00022556"/>
    </source>
</evidence>
<reference evidence="13 14" key="1">
    <citation type="submission" date="2016-10" db="EMBL/GenBank/DDBJ databases">
        <authorList>
            <person name="de Groot N.N."/>
        </authorList>
    </citation>
    <scope>NUCLEOTIDE SEQUENCE [LARGE SCALE GENOMIC DNA]</scope>
    <source>
        <strain evidence="13">MBHS1</strain>
    </source>
</reference>
<dbReference type="InterPro" id="IPR000390">
    <property type="entry name" value="Small_drug/metabolite_transptr"/>
</dbReference>
<accession>A0A1H6F5K5</accession>
<dbReference type="InterPro" id="IPR037185">
    <property type="entry name" value="EmrE-like"/>
</dbReference>
<dbReference type="GO" id="GO:0022857">
    <property type="term" value="F:transmembrane transporter activity"/>
    <property type="evidence" value="ECO:0007669"/>
    <property type="project" value="InterPro"/>
</dbReference>
<dbReference type="PANTHER" id="PTHR30561:SF9">
    <property type="entry name" value="4-AMINO-4-DEOXY-L-ARABINOSE-PHOSPHOUNDECAPRENOL FLIPPASE SUBUNIT ARNF-RELATED"/>
    <property type="match status" value="1"/>
</dbReference>
<dbReference type="GO" id="GO:0009245">
    <property type="term" value="P:lipid A biosynthetic process"/>
    <property type="evidence" value="ECO:0007669"/>
    <property type="project" value="UniProtKB-KW"/>
</dbReference>
<name>A0A1H6F5K5_9GAMM</name>
<evidence type="ECO:0000256" key="9">
    <source>
        <dbReference type="ARBA" id="ARBA00023098"/>
    </source>
</evidence>
<evidence type="ECO:0000256" key="10">
    <source>
        <dbReference type="ARBA" id="ARBA00023136"/>
    </source>
</evidence>
<keyword evidence="3" id="KW-0444">Lipid biosynthesis</keyword>
<dbReference type="GO" id="GO:0005886">
    <property type="term" value="C:plasma membrane"/>
    <property type="evidence" value="ECO:0007669"/>
    <property type="project" value="UniProtKB-SubCell"/>
</dbReference>
<dbReference type="SUPFAM" id="SSF103481">
    <property type="entry name" value="Multidrug resistance efflux transporter EmrE"/>
    <property type="match status" value="1"/>
</dbReference>
<evidence type="ECO:0000256" key="3">
    <source>
        <dbReference type="ARBA" id="ARBA00022516"/>
    </source>
</evidence>
<dbReference type="Pfam" id="PF00892">
    <property type="entry name" value="EamA"/>
    <property type="match status" value="1"/>
</dbReference>
<evidence type="ECO:0000313" key="14">
    <source>
        <dbReference type="Proteomes" id="UP000236724"/>
    </source>
</evidence>
<evidence type="ECO:0000256" key="2">
    <source>
        <dbReference type="ARBA" id="ARBA00022475"/>
    </source>
</evidence>
<evidence type="ECO:0000256" key="6">
    <source>
        <dbReference type="ARBA" id="ARBA00022692"/>
    </source>
</evidence>
<keyword evidence="14" id="KW-1185">Reference proteome</keyword>